<dbReference type="SUPFAM" id="SSF103473">
    <property type="entry name" value="MFS general substrate transporter"/>
    <property type="match status" value="1"/>
</dbReference>
<proteinExistence type="predicted"/>
<feature type="transmembrane region" description="Helical" evidence="5">
    <location>
        <begin position="21"/>
        <end position="41"/>
    </location>
</feature>
<dbReference type="InterPro" id="IPR005828">
    <property type="entry name" value="MFS_sugar_transport-like"/>
</dbReference>
<keyword evidence="3 5" id="KW-1133">Transmembrane helix</keyword>
<feature type="transmembrane region" description="Helical" evidence="5">
    <location>
        <begin position="262"/>
        <end position="280"/>
    </location>
</feature>
<dbReference type="Proteomes" id="UP000663868">
    <property type="component" value="Unassembled WGS sequence"/>
</dbReference>
<dbReference type="Pfam" id="PF00083">
    <property type="entry name" value="Sugar_tr"/>
    <property type="match status" value="1"/>
</dbReference>
<feature type="transmembrane region" description="Helical" evidence="5">
    <location>
        <begin position="199"/>
        <end position="220"/>
    </location>
</feature>
<evidence type="ECO:0000259" key="6">
    <source>
        <dbReference type="PROSITE" id="PS50850"/>
    </source>
</evidence>
<organism evidence="7 9">
    <name type="scientific">Adineta steineri</name>
    <dbReference type="NCBI Taxonomy" id="433720"/>
    <lineage>
        <taxon>Eukaryota</taxon>
        <taxon>Metazoa</taxon>
        <taxon>Spiralia</taxon>
        <taxon>Gnathifera</taxon>
        <taxon>Rotifera</taxon>
        <taxon>Eurotatoria</taxon>
        <taxon>Bdelloidea</taxon>
        <taxon>Adinetida</taxon>
        <taxon>Adinetidae</taxon>
        <taxon>Adineta</taxon>
    </lineage>
</organism>
<feature type="transmembrane region" description="Helical" evidence="5">
    <location>
        <begin position="232"/>
        <end position="256"/>
    </location>
</feature>
<evidence type="ECO:0000256" key="5">
    <source>
        <dbReference type="SAM" id="Phobius"/>
    </source>
</evidence>
<evidence type="ECO:0000313" key="8">
    <source>
        <dbReference type="EMBL" id="CAF3858684.1"/>
    </source>
</evidence>
<sequence length="580" mass="65344">MEFDDFYETVGVFGLYQKTKYFLLCFTNMLPPVMVYAWTFIAATPSFRCRISSDNLYSLNSTNNLLTSFIPTPDQCFAYQKTISLKECQRCFQFVNTNNDDGTIGALNPCRSYIFDQTYYQSTLVEDWSMVCDRLSLKSTVQVVFFGGYMVGSLLFGILADKYGRRPIMGASFLLMFIAGIICALAPEELIGKGTSYPVFALGRFLLACATRGIAVTGFVMGSELGGAKQRLFSGIVIKYFFAFGELLLLGLALTIRTWRTLNAVLAVVPVPFIFFYFILPESPRWLISEQRYDEAELLFHRIADRNKKNFDPALYKQFVNDDKKRVAATKGQNNGFKAIFRSKVMAIIALNMSYQWFVQNLVFYGISQNTGAWLQNPYISFGASAVVEIVAYIVVHLVLDRWGRKLPYCLFVITLAFVALLVVPIQMLLPKDSRSQYVLMFMVNIALKFLASGSYVIIYIYANETFPTHGRNTGMGVCSMISRLGAIIGTFSNDHLTRAWPHTPIVVYGATSVVAMLLATIFPETLNKPLPQTITDVERMGLACSFGRLKTKRNVYVDDSNQISKDSLSKTNLKEDVDF</sequence>
<dbReference type="InterPro" id="IPR020846">
    <property type="entry name" value="MFS_dom"/>
</dbReference>
<protein>
    <recommendedName>
        <fullName evidence="6">Major facilitator superfamily (MFS) profile domain-containing protein</fullName>
    </recommendedName>
</protein>
<keyword evidence="2 5" id="KW-0812">Transmembrane</keyword>
<evidence type="ECO:0000256" key="2">
    <source>
        <dbReference type="ARBA" id="ARBA00022692"/>
    </source>
</evidence>
<evidence type="ECO:0000313" key="9">
    <source>
        <dbReference type="Proteomes" id="UP000663860"/>
    </source>
</evidence>
<evidence type="ECO:0000313" key="7">
    <source>
        <dbReference type="EMBL" id="CAF0726177.1"/>
    </source>
</evidence>
<feature type="transmembrane region" description="Helical" evidence="5">
    <location>
        <begin position="379"/>
        <end position="400"/>
    </location>
</feature>
<reference evidence="7" key="1">
    <citation type="submission" date="2021-02" db="EMBL/GenBank/DDBJ databases">
        <authorList>
            <person name="Nowell W R."/>
        </authorList>
    </citation>
    <scope>NUCLEOTIDE SEQUENCE</scope>
</reference>
<feature type="domain" description="Major facilitator superfamily (MFS) profile" evidence="6">
    <location>
        <begin position="60"/>
        <end position="528"/>
    </location>
</feature>
<comment type="subcellular location">
    <subcellularLocation>
        <location evidence="1">Membrane</location>
        <topology evidence="1">Multi-pass membrane protein</topology>
    </subcellularLocation>
</comment>
<dbReference type="Proteomes" id="UP000663860">
    <property type="component" value="Unassembled WGS sequence"/>
</dbReference>
<feature type="transmembrane region" description="Helical" evidence="5">
    <location>
        <begin position="140"/>
        <end position="160"/>
    </location>
</feature>
<feature type="transmembrane region" description="Helical" evidence="5">
    <location>
        <begin position="475"/>
        <end position="494"/>
    </location>
</feature>
<keyword evidence="4 5" id="KW-0472">Membrane</keyword>
<dbReference type="EMBL" id="CAJNOE010000012">
    <property type="protein sequence ID" value="CAF0726177.1"/>
    <property type="molecule type" value="Genomic_DNA"/>
</dbReference>
<accession>A0A813MVF3</accession>
<evidence type="ECO:0000256" key="3">
    <source>
        <dbReference type="ARBA" id="ARBA00022989"/>
    </source>
</evidence>
<feature type="transmembrane region" description="Helical" evidence="5">
    <location>
        <begin position="438"/>
        <end position="463"/>
    </location>
</feature>
<feature type="transmembrane region" description="Helical" evidence="5">
    <location>
        <begin position="506"/>
        <end position="523"/>
    </location>
</feature>
<dbReference type="GO" id="GO:0016020">
    <property type="term" value="C:membrane"/>
    <property type="evidence" value="ECO:0007669"/>
    <property type="project" value="UniProtKB-SubCell"/>
</dbReference>
<name>A0A813MVF3_9BILA</name>
<dbReference type="AlphaFoldDB" id="A0A813MVF3"/>
<dbReference type="PROSITE" id="PS50850">
    <property type="entry name" value="MFS"/>
    <property type="match status" value="1"/>
</dbReference>
<dbReference type="InterPro" id="IPR036259">
    <property type="entry name" value="MFS_trans_sf"/>
</dbReference>
<dbReference type="EMBL" id="CAJOBB010001448">
    <property type="protein sequence ID" value="CAF3858684.1"/>
    <property type="molecule type" value="Genomic_DNA"/>
</dbReference>
<dbReference type="PANTHER" id="PTHR24064">
    <property type="entry name" value="SOLUTE CARRIER FAMILY 22 MEMBER"/>
    <property type="match status" value="1"/>
</dbReference>
<comment type="caution">
    <text evidence="7">The sequence shown here is derived from an EMBL/GenBank/DDBJ whole genome shotgun (WGS) entry which is preliminary data.</text>
</comment>
<feature type="transmembrane region" description="Helical" evidence="5">
    <location>
        <begin position="167"/>
        <end position="187"/>
    </location>
</feature>
<evidence type="ECO:0000256" key="4">
    <source>
        <dbReference type="ARBA" id="ARBA00023136"/>
    </source>
</evidence>
<feature type="transmembrane region" description="Helical" evidence="5">
    <location>
        <begin position="407"/>
        <end position="426"/>
    </location>
</feature>
<dbReference type="Gene3D" id="1.20.1250.20">
    <property type="entry name" value="MFS general substrate transporter like domains"/>
    <property type="match status" value="1"/>
</dbReference>
<evidence type="ECO:0000256" key="1">
    <source>
        <dbReference type="ARBA" id="ARBA00004141"/>
    </source>
</evidence>
<dbReference type="GO" id="GO:0022857">
    <property type="term" value="F:transmembrane transporter activity"/>
    <property type="evidence" value="ECO:0007669"/>
    <property type="project" value="InterPro"/>
</dbReference>
<gene>
    <name evidence="7" type="ORF">IZO911_LOCUS2438</name>
    <name evidence="8" type="ORF">KXQ929_LOCUS20525</name>
</gene>